<accession>A0A481YPG8</accession>
<keyword evidence="5" id="KW-0548">Nucleotidyltransferase</keyword>
<feature type="domain" description="RNA polymerase Rpb2" evidence="12">
    <location>
        <begin position="1025"/>
        <end position="1116"/>
    </location>
</feature>
<dbReference type="InterPro" id="IPR007120">
    <property type="entry name" value="DNA-dir_RNAP_su2_dom"/>
</dbReference>
<keyword evidence="6" id="KW-0479">Metal-binding</keyword>
<dbReference type="GO" id="GO:0003677">
    <property type="term" value="F:DNA binding"/>
    <property type="evidence" value="ECO:0007669"/>
    <property type="project" value="InterPro"/>
</dbReference>
<dbReference type="Gene3D" id="2.40.50.150">
    <property type="match status" value="1"/>
</dbReference>
<dbReference type="Pfam" id="PF04565">
    <property type="entry name" value="RNA_pol_Rpb2_3"/>
    <property type="match status" value="1"/>
</dbReference>
<feature type="domain" description="RNA polymerase Rpb2" evidence="15">
    <location>
        <begin position="534"/>
        <end position="592"/>
    </location>
</feature>
<dbReference type="GO" id="GO:0032549">
    <property type="term" value="F:ribonucleoside binding"/>
    <property type="evidence" value="ECO:0007669"/>
    <property type="project" value="InterPro"/>
</dbReference>
<evidence type="ECO:0000256" key="2">
    <source>
        <dbReference type="ARBA" id="ARBA00012418"/>
    </source>
</evidence>
<dbReference type="EMBL" id="MK500286">
    <property type="protein sequence ID" value="QBK84692.1"/>
    <property type="molecule type" value="Genomic_DNA"/>
</dbReference>
<comment type="catalytic activity">
    <reaction evidence="9">
        <text>RNA(n) + a ribonucleoside 5'-triphosphate = RNA(n+1) + diphosphate</text>
        <dbReference type="Rhea" id="RHEA:21248"/>
        <dbReference type="Rhea" id="RHEA-COMP:14527"/>
        <dbReference type="Rhea" id="RHEA-COMP:17342"/>
        <dbReference type="ChEBI" id="CHEBI:33019"/>
        <dbReference type="ChEBI" id="CHEBI:61557"/>
        <dbReference type="ChEBI" id="CHEBI:140395"/>
        <dbReference type="EC" id="2.7.7.6"/>
    </reaction>
</comment>
<evidence type="ECO:0000259" key="12">
    <source>
        <dbReference type="Pfam" id="PF04560"/>
    </source>
</evidence>
<evidence type="ECO:0000256" key="3">
    <source>
        <dbReference type="ARBA" id="ARBA00022478"/>
    </source>
</evidence>
<dbReference type="Gene3D" id="3.90.1100.10">
    <property type="match status" value="2"/>
</dbReference>
<evidence type="ECO:0000256" key="10">
    <source>
        <dbReference type="RuleBase" id="RU000434"/>
    </source>
</evidence>
<dbReference type="SUPFAM" id="SSF64484">
    <property type="entry name" value="beta and beta-prime subunits of DNA dependent RNA-polymerase"/>
    <property type="match status" value="1"/>
</dbReference>
<dbReference type="InterPro" id="IPR007644">
    <property type="entry name" value="RNA_pol_bsu_protrusion"/>
</dbReference>
<organism evidence="16">
    <name type="scientific">Pithovirus LCDPAC01</name>
    <dbReference type="NCBI Taxonomy" id="2506600"/>
    <lineage>
        <taxon>Viruses</taxon>
        <taxon>Pithoviruses</taxon>
    </lineage>
</organism>
<gene>
    <name evidence="16" type="ORF">LCDPAC01_01730</name>
</gene>
<dbReference type="EC" id="2.7.7.6" evidence="2"/>
<feature type="domain" description="DNA-directed RNA polymerase subunit 2 hybrid-binding" evidence="11">
    <location>
        <begin position="665"/>
        <end position="1022"/>
    </location>
</feature>
<evidence type="ECO:0000313" key="16">
    <source>
        <dbReference type="EMBL" id="QBK84692.1"/>
    </source>
</evidence>
<keyword evidence="4" id="KW-0808">Transferase</keyword>
<proteinExistence type="inferred from homology"/>
<dbReference type="InterPro" id="IPR007645">
    <property type="entry name" value="RNA_pol_Rpb2_3"/>
</dbReference>
<dbReference type="PANTHER" id="PTHR20856">
    <property type="entry name" value="DNA-DIRECTED RNA POLYMERASE I SUBUNIT 2"/>
    <property type="match status" value="1"/>
</dbReference>
<feature type="domain" description="RNA polymerase beta subunit protrusion" evidence="13">
    <location>
        <begin position="60"/>
        <end position="396"/>
    </location>
</feature>
<protein>
    <recommendedName>
        <fullName evidence="2">DNA-directed RNA polymerase</fullName>
        <ecNumber evidence="2">2.7.7.6</ecNumber>
    </recommendedName>
</protein>
<dbReference type="GO" id="GO:0003899">
    <property type="term" value="F:DNA-directed RNA polymerase activity"/>
    <property type="evidence" value="ECO:0007669"/>
    <property type="project" value="UniProtKB-EC"/>
</dbReference>
<name>A0A481YPG8_9VIRU</name>
<dbReference type="GO" id="GO:0006351">
    <property type="term" value="P:DNA-templated transcription"/>
    <property type="evidence" value="ECO:0007669"/>
    <property type="project" value="InterPro"/>
</dbReference>
<evidence type="ECO:0000256" key="5">
    <source>
        <dbReference type="ARBA" id="ARBA00022695"/>
    </source>
</evidence>
<dbReference type="InterPro" id="IPR007641">
    <property type="entry name" value="RNA_pol_Rpb2_7"/>
</dbReference>
<evidence type="ECO:0000256" key="8">
    <source>
        <dbReference type="ARBA" id="ARBA00023163"/>
    </source>
</evidence>
<dbReference type="Gene3D" id="3.90.1800.10">
    <property type="entry name" value="RNA polymerase alpha subunit dimerisation domain"/>
    <property type="match status" value="1"/>
</dbReference>
<evidence type="ECO:0000259" key="14">
    <source>
        <dbReference type="Pfam" id="PF04565"/>
    </source>
</evidence>
<evidence type="ECO:0000256" key="9">
    <source>
        <dbReference type="ARBA" id="ARBA00048552"/>
    </source>
</evidence>
<comment type="similarity">
    <text evidence="1 10">Belongs to the RNA polymerase beta chain family.</text>
</comment>
<feature type="domain" description="RNA polymerase Rpb2" evidence="14">
    <location>
        <begin position="442"/>
        <end position="504"/>
    </location>
</feature>
<sequence>MEGMLKNLSNVYTMILSQSGIATSPEETYNDFIYNSIRRTIKAAPFEMNGCIYEFSNPIFSLPYINDGKNKIRQLPSATKLRGGNYMARLSITMSCRTDSKSGIILDVGSIPIMVGSVCDHLLGMTKQERKDNNENEIDIGGYFIIGGTSKLLLMQEKLKYNYPLLYSKKGMIIMRFTSGEPGTDIGTTVIHIKSFLKSIKISFTGIRLDSHYINVYNLFYVLLYASKIEEAYELKEEVDKKRVMDELFPLVKKRISMYIQPDPSGKAMALFSATTSEFKMQIQLQQPLKHFVNNIATMRKYDGEEISMVEDITGGIFKNITIASSRSYEQVVEHKFNALAHMVAKFLDYQVGKRKIEDIDNWGNKRIVSAGEHMKEHFNITWKEIQAGIKDRMKSHKIMFGKSHPQFKVNLKNTFLTSFTSSTWNKRRNTSSKESNVVVELEDSNILALLSHKSRINTPILRKSKLKEKRLLHASQWGFGCPFTTPDGKACGLAKDHTILAKITVYRDPGLIYDKIFNFISQEPDGKKRSPCFVNGTPVGFCDGKDMKLYLLSLKRSLQISFDTSIILNEYNELYISTMSGRLIRPVLVIENGELVIANKKLFDKDLNTLLQEGCIEYIDADEQLYHYVYINYRKLEEDRETGRNITGTHMELDGGVILGIVPSTMPYIGHNQGPRISYHAAMGKKAIGTDIMNMKNRIDSRRITILKEGGAPIVYTNVGEEIGMSIHPVGKNIICAVMTYGGNNQEDAIIVNQRAIDRGLFKLYIYYGYSIQVFNQAGHRELIGIPPGCKDNPECKHLDSKGVVKLGSIVKEGDYLVGKILIARGIKKDMSLRVTHGKGGRVDQITRPVYKSLDIIKIRVVQEHKSETGDKYSSRYAQKGTIGEVIPYNRMPRIVSDDPRFNDVVPSILFNPHGMPSRMTIGMPIEMGYGLLGLLDGKRVDASPFLQVSKQDLLGKLKDAKIPNATFKMINGNTGELILKKIAVGPIYYQALPHLVFSKIRARGKGPMDPTTGQPVKGRRVHGGLRVGEMERDCMISHGAVHVLRDRFMFSSDKLTTIICACGSFIKTSGGAPSQIQCPRCGPDETISGRITIPHIFKTLSQDLMGAGIGMRAIIER</sequence>
<evidence type="ECO:0000259" key="11">
    <source>
        <dbReference type="Pfam" id="PF00562"/>
    </source>
</evidence>
<dbReference type="Pfam" id="PF00562">
    <property type="entry name" value="RNA_pol_Rpb2_6"/>
    <property type="match status" value="1"/>
</dbReference>
<evidence type="ECO:0000256" key="7">
    <source>
        <dbReference type="ARBA" id="ARBA00022833"/>
    </source>
</evidence>
<evidence type="ECO:0000256" key="4">
    <source>
        <dbReference type="ARBA" id="ARBA00022679"/>
    </source>
</evidence>
<dbReference type="Pfam" id="PF04560">
    <property type="entry name" value="RNA_pol_Rpb2_7"/>
    <property type="match status" value="1"/>
</dbReference>
<evidence type="ECO:0000259" key="13">
    <source>
        <dbReference type="Pfam" id="PF04563"/>
    </source>
</evidence>
<keyword evidence="7" id="KW-0862">Zinc</keyword>
<keyword evidence="8" id="KW-0804">Transcription</keyword>
<dbReference type="Gene3D" id="2.40.270.10">
    <property type="entry name" value="DNA-directed RNA polymerase, subunit 2, domain 6"/>
    <property type="match status" value="1"/>
</dbReference>
<dbReference type="InterPro" id="IPR007646">
    <property type="entry name" value="RNA_pol_Rpb2_4"/>
</dbReference>
<dbReference type="InterPro" id="IPR014724">
    <property type="entry name" value="RNA_pol_RPB2_OB-fold"/>
</dbReference>
<dbReference type="GO" id="GO:0000428">
    <property type="term" value="C:DNA-directed RNA polymerase complex"/>
    <property type="evidence" value="ECO:0007669"/>
    <property type="project" value="UniProtKB-KW"/>
</dbReference>
<dbReference type="InterPro" id="IPR015712">
    <property type="entry name" value="DNA-dir_RNA_pol_su2"/>
</dbReference>
<keyword evidence="3 16" id="KW-0240">DNA-directed RNA polymerase</keyword>
<evidence type="ECO:0000256" key="1">
    <source>
        <dbReference type="ARBA" id="ARBA00006835"/>
    </source>
</evidence>
<dbReference type="CDD" id="cd00653">
    <property type="entry name" value="RNA_pol_B_RPB2"/>
    <property type="match status" value="1"/>
</dbReference>
<dbReference type="InterPro" id="IPR037033">
    <property type="entry name" value="DNA-dir_RNAP_su2_hyb_sf"/>
</dbReference>
<dbReference type="Pfam" id="PF04566">
    <property type="entry name" value="RNA_pol_Rpb2_4"/>
    <property type="match status" value="1"/>
</dbReference>
<dbReference type="Pfam" id="PF04563">
    <property type="entry name" value="RNA_pol_Rpb2_1"/>
    <property type="match status" value="1"/>
</dbReference>
<evidence type="ECO:0000256" key="6">
    <source>
        <dbReference type="ARBA" id="ARBA00022723"/>
    </source>
</evidence>
<dbReference type="GO" id="GO:0046872">
    <property type="term" value="F:metal ion binding"/>
    <property type="evidence" value="ECO:0007669"/>
    <property type="project" value="UniProtKB-KW"/>
</dbReference>
<reference evidence="16" key="1">
    <citation type="journal article" date="2019" name="MBio">
        <title>Virus Genomes from Deep Sea Sediments Expand the Ocean Megavirome and Support Independent Origins of Viral Gigantism.</title>
        <authorList>
            <person name="Backstrom D."/>
            <person name="Yutin N."/>
            <person name="Jorgensen S.L."/>
            <person name="Dharamshi J."/>
            <person name="Homa F."/>
            <person name="Zaremba-Niedwiedzka K."/>
            <person name="Spang A."/>
            <person name="Wolf Y.I."/>
            <person name="Koonin E.V."/>
            <person name="Ettema T.J."/>
        </authorList>
    </citation>
    <scope>NUCLEOTIDE SEQUENCE</scope>
</reference>
<evidence type="ECO:0000259" key="15">
    <source>
        <dbReference type="Pfam" id="PF04566"/>
    </source>
</evidence>